<dbReference type="InterPro" id="IPR001584">
    <property type="entry name" value="Integrase_cat-core"/>
</dbReference>
<sequence>MRSPASEKLGIIRLLEGSHLRAKRRLDRLGIPTFYRWYDRSLALGEAGLEVRKPHPGRVWTRSPDEIREGIECRALDETELSPRERVLRFTDTERHFASEALVYPILKAHDLIASRAFVVIKAIDEIRDKTKRPNQMWQTDFASLKITGRGWSSLGTILDDVSRAFVAWKLCTTLKARDVTDTPELALAASGCDSGRSGTSRGCHPTTAPATSPAI</sequence>
<dbReference type="GO" id="GO:0003676">
    <property type="term" value="F:nucleic acid binding"/>
    <property type="evidence" value="ECO:0007669"/>
    <property type="project" value="InterPro"/>
</dbReference>
<dbReference type="AlphaFoldDB" id="A0A2H5EWR2"/>
<evidence type="ECO:0000313" key="4">
    <source>
        <dbReference type="Proteomes" id="UP000234530"/>
    </source>
</evidence>
<keyword evidence="4" id="KW-1185">Reference proteome</keyword>
<dbReference type="SUPFAM" id="SSF53098">
    <property type="entry name" value="Ribonuclease H-like"/>
    <property type="match status" value="1"/>
</dbReference>
<dbReference type="InterPro" id="IPR036397">
    <property type="entry name" value="RNaseH_sf"/>
</dbReference>
<dbReference type="EMBL" id="CP025430">
    <property type="protein sequence ID" value="AUH63745.1"/>
    <property type="molecule type" value="Genomic_DNA"/>
</dbReference>
<organism evidence="3 4">
    <name type="scientific">Paracoccus zhejiangensis</name>
    <dbReference type="NCBI Taxonomy" id="1077935"/>
    <lineage>
        <taxon>Bacteria</taxon>
        <taxon>Pseudomonadati</taxon>
        <taxon>Pseudomonadota</taxon>
        <taxon>Alphaproteobacteria</taxon>
        <taxon>Rhodobacterales</taxon>
        <taxon>Paracoccaceae</taxon>
        <taxon>Paracoccus</taxon>
    </lineage>
</organism>
<name>A0A2H5EWR2_9RHOB</name>
<dbReference type="GO" id="GO:0015074">
    <property type="term" value="P:DNA integration"/>
    <property type="evidence" value="ECO:0007669"/>
    <property type="project" value="InterPro"/>
</dbReference>
<evidence type="ECO:0000313" key="3">
    <source>
        <dbReference type="EMBL" id="AUH63745.1"/>
    </source>
</evidence>
<evidence type="ECO:0000256" key="1">
    <source>
        <dbReference type="SAM" id="MobiDB-lite"/>
    </source>
</evidence>
<feature type="region of interest" description="Disordered" evidence="1">
    <location>
        <begin position="192"/>
        <end position="216"/>
    </location>
</feature>
<dbReference type="Pfam" id="PF00665">
    <property type="entry name" value="rve"/>
    <property type="match status" value="1"/>
</dbReference>
<protein>
    <recommendedName>
        <fullName evidence="2">Integrase catalytic domain-containing protein</fullName>
    </recommendedName>
</protein>
<dbReference type="InterPro" id="IPR012337">
    <property type="entry name" value="RNaseH-like_sf"/>
</dbReference>
<dbReference type="Gene3D" id="3.30.420.10">
    <property type="entry name" value="Ribonuclease H-like superfamily/Ribonuclease H"/>
    <property type="match status" value="1"/>
</dbReference>
<evidence type="ECO:0000259" key="2">
    <source>
        <dbReference type="Pfam" id="PF00665"/>
    </source>
</evidence>
<dbReference type="KEGG" id="pzh:CX676_05890"/>
<gene>
    <name evidence="3" type="ORF">CX676_05890</name>
</gene>
<feature type="domain" description="Integrase catalytic" evidence="2">
    <location>
        <begin position="132"/>
        <end position="190"/>
    </location>
</feature>
<accession>A0A2H5EWR2</accession>
<reference evidence="3 4" key="1">
    <citation type="journal article" date="2013" name="Antonie Van Leeuwenhoek">
        <title>Paracoccus zhejiangensis sp. nov., isolated from activated sludge in wastewater-treatment system.</title>
        <authorList>
            <person name="Wu Z.G."/>
            <person name="Zhang D.F."/>
            <person name="Liu Y.L."/>
            <person name="Wang F."/>
            <person name="Jiang X."/>
            <person name="Li C."/>
            <person name="Li S.P."/>
            <person name="Hong Q."/>
            <person name="Li W.J."/>
        </authorList>
    </citation>
    <scope>NUCLEOTIDE SEQUENCE [LARGE SCALE GENOMIC DNA]</scope>
    <source>
        <strain evidence="3 4">J6</strain>
    </source>
</reference>
<dbReference type="OrthoDB" id="9803878at2"/>
<proteinExistence type="predicted"/>
<dbReference type="Proteomes" id="UP000234530">
    <property type="component" value="Chromosome"/>
</dbReference>